<accession>A0A6H1UI33</accession>
<dbReference type="NCBIfam" id="TIGR00661">
    <property type="entry name" value="MJ1255"/>
    <property type="match status" value="1"/>
</dbReference>
<dbReference type="Pfam" id="PF13528">
    <property type="entry name" value="Glyco_trans_1_3"/>
    <property type="match status" value="1"/>
</dbReference>
<organism evidence="1 2">
    <name type="scientific">Ferrimonas lipolytica</name>
    <dbReference type="NCBI Taxonomy" id="2724191"/>
    <lineage>
        <taxon>Bacteria</taxon>
        <taxon>Pseudomonadati</taxon>
        <taxon>Pseudomonadota</taxon>
        <taxon>Gammaproteobacteria</taxon>
        <taxon>Alteromonadales</taxon>
        <taxon>Ferrimonadaceae</taxon>
        <taxon>Ferrimonas</taxon>
    </lineage>
</organism>
<evidence type="ECO:0000313" key="2">
    <source>
        <dbReference type="Proteomes" id="UP000501602"/>
    </source>
</evidence>
<keyword evidence="1" id="KW-0808">Transferase</keyword>
<dbReference type="EMBL" id="CP051180">
    <property type="protein sequence ID" value="QIZ77973.1"/>
    <property type="molecule type" value="Genomic_DNA"/>
</dbReference>
<dbReference type="SUPFAM" id="SSF53756">
    <property type="entry name" value="UDP-Glycosyltransferase/glycogen phosphorylase"/>
    <property type="match status" value="1"/>
</dbReference>
<reference evidence="1 2" key="1">
    <citation type="submission" date="2020-04" db="EMBL/GenBank/DDBJ databases">
        <title>Ferrimonas sp. S7 isolated from sea water.</title>
        <authorList>
            <person name="Bae S.S."/>
            <person name="Baek K."/>
        </authorList>
    </citation>
    <scope>NUCLEOTIDE SEQUENCE [LARGE SCALE GENOMIC DNA]</scope>
    <source>
        <strain evidence="1 2">S7</strain>
    </source>
</reference>
<evidence type="ECO:0000313" key="1">
    <source>
        <dbReference type="EMBL" id="QIZ77973.1"/>
    </source>
</evidence>
<dbReference type="InterPro" id="IPR005262">
    <property type="entry name" value="MJ1255-like"/>
</dbReference>
<gene>
    <name evidence="1" type="ORF">HER31_14355</name>
</gene>
<keyword evidence="2" id="KW-1185">Reference proteome</keyword>
<dbReference type="GO" id="GO:0016757">
    <property type="term" value="F:glycosyltransferase activity"/>
    <property type="evidence" value="ECO:0007669"/>
    <property type="project" value="TreeGrafter"/>
</dbReference>
<dbReference type="Proteomes" id="UP000501602">
    <property type="component" value="Chromosome"/>
</dbReference>
<dbReference type="RefSeq" id="WP_168661482.1">
    <property type="nucleotide sequence ID" value="NZ_CP051180.1"/>
</dbReference>
<protein>
    <submittedName>
        <fullName evidence="1">Glycosyltransferase</fullName>
    </submittedName>
</protein>
<name>A0A6H1UI33_9GAMM</name>
<dbReference type="Gene3D" id="3.40.50.2000">
    <property type="entry name" value="Glycogen Phosphorylase B"/>
    <property type="match status" value="1"/>
</dbReference>
<dbReference type="PANTHER" id="PTHR21015:SF22">
    <property type="entry name" value="GLYCOSYLTRANSFERASE"/>
    <property type="match status" value="1"/>
</dbReference>
<sequence>MRILYGVQGTGNGHLTRARVLAKAFKRAGVQVDYLFSGRASDQFFDMDDFGAYQWRQGLTFCTANGKVQVGKTARHNNLWRCWRDIKQLDLQPYDLVVNDFEPISAWAAKQQRVACIGVSHQKAFLQPVPVAGDGFINQVVMKYFAPSTTSLGCHWHHFDCNLLPPIIEPITATAEQHNRVLVYLPFESADEIAQQLAGMPHQHFSVFHGQPPVAIPPNVSWHSFSRDAFQHELAGCSGVICSAGFGLVSEALVLGKKLLLKPLHGQFEQLSNALALELLGAASVMKQLDKADIERWLPQPQGVPVGYPPMGDAIVEWLLAGRWDDVSSLCQRSWQRSQLPEAWLHKWVTAY</sequence>
<dbReference type="AlphaFoldDB" id="A0A6H1UI33"/>
<proteinExistence type="predicted"/>
<dbReference type="PANTHER" id="PTHR21015">
    <property type="entry name" value="UDP-N-ACETYLGLUCOSAMINE--N-ACETYLMURAMYL-(PENTAPEPTIDE) PYROPHOSPHORYL-UNDECAPRENOL N-ACETYLGLUCOSAMINE TRANSFERASE 1"/>
    <property type="match status" value="1"/>
</dbReference>
<dbReference type="KEGG" id="fes:HER31_14355"/>